<dbReference type="PANTHER" id="PTHR22594:SF36">
    <property type="entry name" value="ASPARAGINE--TRNA LIGASE, CYTOPLASMIC 2"/>
    <property type="match status" value="1"/>
</dbReference>
<evidence type="ECO:0000256" key="4">
    <source>
        <dbReference type="ARBA" id="ARBA00022917"/>
    </source>
</evidence>
<dbReference type="EMBL" id="KZ451999">
    <property type="protein sequence ID" value="PKA53319.1"/>
    <property type="molecule type" value="Genomic_DNA"/>
</dbReference>
<dbReference type="InterPro" id="IPR045864">
    <property type="entry name" value="aa-tRNA-synth_II/BPL/LPL"/>
</dbReference>
<dbReference type="GO" id="GO:0006421">
    <property type="term" value="P:asparaginyl-tRNA aminoacylation"/>
    <property type="evidence" value="ECO:0007669"/>
    <property type="project" value="TreeGrafter"/>
</dbReference>
<evidence type="ECO:0000313" key="8">
    <source>
        <dbReference type="Proteomes" id="UP000236161"/>
    </source>
</evidence>
<protein>
    <submittedName>
        <fullName evidence="7">Asparagine--tRNA ligase, cytoplasmic 2</fullName>
        <ecNumber evidence="7">6.1.1.22</ecNumber>
    </submittedName>
</protein>
<evidence type="ECO:0000256" key="1">
    <source>
        <dbReference type="ARBA" id="ARBA00022598"/>
    </source>
</evidence>
<keyword evidence="4" id="KW-0648">Protein biosynthesis</keyword>
<name>A0A2I0ACR1_9ASPA</name>
<dbReference type="GO" id="GO:0005739">
    <property type="term" value="C:mitochondrion"/>
    <property type="evidence" value="ECO:0007669"/>
    <property type="project" value="TreeGrafter"/>
</dbReference>
<evidence type="ECO:0000313" key="7">
    <source>
        <dbReference type="EMBL" id="PKA53319.1"/>
    </source>
</evidence>
<dbReference type="InterPro" id="IPR004364">
    <property type="entry name" value="Aa-tRNA-synt_II"/>
</dbReference>
<sequence>MASEATASGCTEGLGRPPPPPAVELFKYSKRVLLKSILGRADGGMEFVGERVVVGGWVKSCEEKRKPNLPAQALQPPPPAVVKDTSCTEFLVSRLHILRPIVMFFTGCGCSAVSAGKQDSLAKPLPGIGLLRISDGSCAANLQIFVDSSLIPLSEISTIGTSILVEGVIAKQEASGKQVLELKVEKVFYVGSVDAKNYAISNGKLSVASLRAYPHLCPRTTKVACITRIRNSLSYAAHQFFQSNSFLHVHMPILTSTNLRINGNMLEVATPLSPVEDQAAKTLGAVKAAIKENCERIEELKRSNGNKATLIAALQDLHQANELALQLEQKQNSSLMKVVREDFSRTFFGRQIYLTNSAGLHLESYACSLGSVYSLGPTFQAECSLPTKDLAESWKVEVELAFAELEDAINCAEDCLRYLCQYIMENCRTDLKFMSKTIDNQCLDRIKSTISSNFVRITYKEVMEVLKKLNSIDLIASVLIESSFRFLADEIYQQPVIIYEYPKDLKPFFMRIRDDGETVSAFDIIVPKLMTKNFLSESVFANVKQVAVDVGNLIQGGQKEERLDKITARMKERCLAEKEIEWYLDLRRHGTVEHSGFRIGFEEMVMFITGLDDIRDAIPFPRAKGSADI</sequence>
<accession>A0A2I0ACR1</accession>
<dbReference type="PANTHER" id="PTHR22594">
    <property type="entry name" value="ASPARTYL/LYSYL-TRNA SYNTHETASE"/>
    <property type="match status" value="1"/>
</dbReference>
<dbReference type="OrthoDB" id="1931232at2759"/>
<dbReference type="SUPFAM" id="SSF55681">
    <property type="entry name" value="Class II aaRS and biotin synthetases"/>
    <property type="match status" value="1"/>
</dbReference>
<dbReference type="GO" id="GO:0004816">
    <property type="term" value="F:asparagine-tRNA ligase activity"/>
    <property type="evidence" value="ECO:0007669"/>
    <property type="project" value="UniProtKB-EC"/>
</dbReference>
<keyword evidence="5" id="KW-0030">Aminoacyl-tRNA synthetase</keyword>
<keyword evidence="1 7" id="KW-0436">Ligase</keyword>
<evidence type="ECO:0000256" key="2">
    <source>
        <dbReference type="ARBA" id="ARBA00022741"/>
    </source>
</evidence>
<keyword evidence="3" id="KW-0067">ATP-binding</keyword>
<evidence type="ECO:0000256" key="3">
    <source>
        <dbReference type="ARBA" id="ARBA00022840"/>
    </source>
</evidence>
<reference evidence="7 8" key="1">
    <citation type="journal article" date="2017" name="Nature">
        <title>The Apostasia genome and the evolution of orchids.</title>
        <authorList>
            <person name="Zhang G.Q."/>
            <person name="Liu K.W."/>
            <person name="Li Z."/>
            <person name="Lohaus R."/>
            <person name="Hsiao Y.Y."/>
            <person name="Niu S.C."/>
            <person name="Wang J.Y."/>
            <person name="Lin Y.C."/>
            <person name="Xu Q."/>
            <person name="Chen L.J."/>
            <person name="Yoshida K."/>
            <person name="Fujiwara S."/>
            <person name="Wang Z.W."/>
            <person name="Zhang Y.Q."/>
            <person name="Mitsuda N."/>
            <person name="Wang M."/>
            <person name="Liu G.H."/>
            <person name="Pecoraro L."/>
            <person name="Huang H.X."/>
            <person name="Xiao X.J."/>
            <person name="Lin M."/>
            <person name="Wu X.Y."/>
            <person name="Wu W.L."/>
            <person name="Chen Y.Y."/>
            <person name="Chang S.B."/>
            <person name="Sakamoto S."/>
            <person name="Ohme-Takagi M."/>
            <person name="Yagi M."/>
            <person name="Zeng S.J."/>
            <person name="Shen C.Y."/>
            <person name="Yeh C.M."/>
            <person name="Luo Y.B."/>
            <person name="Tsai W.C."/>
            <person name="Van de Peer Y."/>
            <person name="Liu Z.J."/>
        </authorList>
    </citation>
    <scope>NUCLEOTIDE SEQUENCE [LARGE SCALE GENOMIC DNA]</scope>
    <source>
        <strain evidence="8">cv. Shenzhen</strain>
        <tissue evidence="7">Stem</tissue>
    </source>
</reference>
<dbReference type="Proteomes" id="UP000236161">
    <property type="component" value="Unassembled WGS sequence"/>
</dbReference>
<dbReference type="EC" id="6.1.1.22" evidence="7"/>
<dbReference type="Gene3D" id="3.30.930.10">
    <property type="entry name" value="Bira Bifunctional Protein, Domain 2"/>
    <property type="match status" value="1"/>
</dbReference>
<keyword evidence="2" id="KW-0547">Nucleotide-binding</keyword>
<feature type="domain" description="Aminoacyl-tRNA synthetase class II (D/K/N)" evidence="6">
    <location>
        <begin position="344"/>
        <end position="623"/>
    </location>
</feature>
<dbReference type="Pfam" id="PF00152">
    <property type="entry name" value="tRNA-synt_2"/>
    <property type="match status" value="1"/>
</dbReference>
<dbReference type="GO" id="GO:0005524">
    <property type="term" value="F:ATP binding"/>
    <property type="evidence" value="ECO:0007669"/>
    <property type="project" value="UniProtKB-KW"/>
</dbReference>
<dbReference type="STRING" id="1088818.A0A2I0ACR1"/>
<gene>
    <name evidence="7" type="primary">SYNC2</name>
    <name evidence="7" type="ORF">AXF42_Ash010049</name>
</gene>
<dbReference type="AlphaFoldDB" id="A0A2I0ACR1"/>
<organism evidence="7 8">
    <name type="scientific">Apostasia shenzhenica</name>
    <dbReference type="NCBI Taxonomy" id="1088818"/>
    <lineage>
        <taxon>Eukaryota</taxon>
        <taxon>Viridiplantae</taxon>
        <taxon>Streptophyta</taxon>
        <taxon>Embryophyta</taxon>
        <taxon>Tracheophyta</taxon>
        <taxon>Spermatophyta</taxon>
        <taxon>Magnoliopsida</taxon>
        <taxon>Liliopsida</taxon>
        <taxon>Asparagales</taxon>
        <taxon>Orchidaceae</taxon>
        <taxon>Apostasioideae</taxon>
        <taxon>Apostasia</taxon>
    </lineage>
</organism>
<keyword evidence="8" id="KW-1185">Reference proteome</keyword>
<evidence type="ECO:0000256" key="5">
    <source>
        <dbReference type="ARBA" id="ARBA00023146"/>
    </source>
</evidence>
<proteinExistence type="predicted"/>
<evidence type="ECO:0000259" key="6">
    <source>
        <dbReference type="Pfam" id="PF00152"/>
    </source>
</evidence>